<evidence type="ECO:0000313" key="3">
    <source>
        <dbReference type="EMBL" id="GAA2579098.1"/>
    </source>
</evidence>
<protein>
    <submittedName>
        <fullName evidence="3">Polysaccharide deacetylase family protein</fullName>
    </submittedName>
</protein>
<feature type="signal peptide" evidence="1">
    <location>
        <begin position="1"/>
        <end position="24"/>
    </location>
</feature>
<sequence>MLGKMPVIATLVAGGLGMAAGAWPAVRASEAGTTGPSMKSQLAAVLADQRWDTPKPGSWTVPKAAADGLPPVLRKIETQEKVVFLTIDDGYEYDAEFVNLVRKEKVPILTFLTSTYVKGHAQYFWALRNAGSQMENHTVSHRNMATLSPDGQKKEICDASDTITRQYGRRPQIFRPPFGSFNQSTVQAAKQCGIKSIMLWSAEFYNGTTSPNGKHNEFQRGDGGTGFKPGDIILMHYRKGLAEQFKMILGWIKAQGFRPAAVENYLPTSLGGNAE</sequence>
<keyword evidence="1" id="KW-0732">Signal</keyword>
<reference evidence="3 4" key="1">
    <citation type="journal article" date="2019" name="Int. J. Syst. Evol. Microbiol.">
        <title>The Global Catalogue of Microorganisms (GCM) 10K type strain sequencing project: providing services to taxonomists for standard genome sequencing and annotation.</title>
        <authorList>
            <consortium name="The Broad Institute Genomics Platform"/>
            <consortium name="The Broad Institute Genome Sequencing Center for Infectious Disease"/>
            <person name="Wu L."/>
            <person name="Ma J."/>
        </authorList>
    </citation>
    <scope>NUCLEOTIDE SEQUENCE [LARGE SCALE GENOMIC DNA]</scope>
    <source>
        <strain evidence="3 4">JCM 6833</strain>
    </source>
</reference>
<dbReference type="PANTHER" id="PTHR10587">
    <property type="entry name" value="GLYCOSYL TRANSFERASE-RELATED"/>
    <property type="match status" value="1"/>
</dbReference>
<dbReference type="EMBL" id="BAAATD010000001">
    <property type="protein sequence ID" value="GAA2579098.1"/>
    <property type="molecule type" value="Genomic_DNA"/>
</dbReference>
<keyword evidence="4" id="KW-1185">Reference proteome</keyword>
<feature type="domain" description="NodB homology" evidence="2">
    <location>
        <begin position="81"/>
        <end position="260"/>
    </location>
</feature>
<dbReference type="InterPro" id="IPR011330">
    <property type="entry name" value="Glyco_hydro/deAcase_b/a-brl"/>
</dbReference>
<comment type="caution">
    <text evidence="3">The sequence shown here is derived from an EMBL/GenBank/DDBJ whole genome shotgun (WGS) entry which is preliminary data.</text>
</comment>
<proteinExistence type="predicted"/>
<dbReference type="PANTHER" id="PTHR10587:SF134">
    <property type="entry name" value="SECRETED PROTEIN"/>
    <property type="match status" value="1"/>
</dbReference>
<feature type="chain" id="PRO_5046686941" evidence="1">
    <location>
        <begin position="25"/>
        <end position="275"/>
    </location>
</feature>
<evidence type="ECO:0000256" key="1">
    <source>
        <dbReference type="SAM" id="SignalP"/>
    </source>
</evidence>
<dbReference type="CDD" id="cd10917">
    <property type="entry name" value="CE4_NodB_like_6s_7s"/>
    <property type="match status" value="1"/>
</dbReference>
<dbReference type="SUPFAM" id="SSF88713">
    <property type="entry name" value="Glycoside hydrolase/deacetylase"/>
    <property type="match status" value="1"/>
</dbReference>
<dbReference type="InterPro" id="IPR050248">
    <property type="entry name" value="Polysacc_deacetylase_ArnD"/>
</dbReference>
<dbReference type="InterPro" id="IPR002509">
    <property type="entry name" value="NODB_dom"/>
</dbReference>
<dbReference type="Gene3D" id="3.20.20.370">
    <property type="entry name" value="Glycoside hydrolase/deacetylase"/>
    <property type="match status" value="1"/>
</dbReference>
<dbReference type="RefSeq" id="WP_410558594.1">
    <property type="nucleotide sequence ID" value="NZ_JAXCGB010000081.1"/>
</dbReference>
<evidence type="ECO:0000259" key="2">
    <source>
        <dbReference type="PROSITE" id="PS51677"/>
    </source>
</evidence>
<dbReference type="Proteomes" id="UP001501509">
    <property type="component" value="Unassembled WGS sequence"/>
</dbReference>
<name>A0ABN3PCL8_9ACTN</name>
<organism evidence="3 4">
    <name type="scientific">Actinomadura fulvescens</name>
    <dbReference type="NCBI Taxonomy" id="46160"/>
    <lineage>
        <taxon>Bacteria</taxon>
        <taxon>Bacillati</taxon>
        <taxon>Actinomycetota</taxon>
        <taxon>Actinomycetes</taxon>
        <taxon>Streptosporangiales</taxon>
        <taxon>Thermomonosporaceae</taxon>
        <taxon>Actinomadura</taxon>
    </lineage>
</organism>
<evidence type="ECO:0000313" key="4">
    <source>
        <dbReference type="Proteomes" id="UP001501509"/>
    </source>
</evidence>
<gene>
    <name evidence="3" type="ORF">GCM10010411_09540</name>
</gene>
<accession>A0ABN3PCL8</accession>
<dbReference type="PROSITE" id="PS51677">
    <property type="entry name" value="NODB"/>
    <property type="match status" value="1"/>
</dbReference>
<dbReference type="Pfam" id="PF01522">
    <property type="entry name" value="Polysacc_deac_1"/>
    <property type="match status" value="1"/>
</dbReference>